<proteinExistence type="predicted"/>
<dbReference type="AlphaFoldDB" id="A0A7C8ZJF5"/>
<protein>
    <submittedName>
        <fullName evidence="1">Uncharacterized protein</fullName>
    </submittedName>
</protein>
<sequence>MLSLIYRKCTVPTVASKRQVQVEIHRELDSTTKTKLLIQSRSNTAKVERNLKKSAISICWELINQEKQYMERNHKLGVTTLLYQSNHKLEQVNLVTQAIEVGELQIKSIYVFFQRSID</sequence>
<name>A0A7C8ZJF5_OPUST</name>
<accession>A0A7C8ZJF5</accession>
<reference evidence="1" key="1">
    <citation type="journal article" date="2013" name="J. Plant Res.">
        <title>Effect of fungi and light on seed germination of three Opuntia species from semiarid lands of central Mexico.</title>
        <authorList>
            <person name="Delgado-Sanchez P."/>
            <person name="Jimenez-Bremont J.F."/>
            <person name="Guerrero-Gonzalez Mde L."/>
            <person name="Flores J."/>
        </authorList>
    </citation>
    <scope>NUCLEOTIDE SEQUENCE</scope>
    <source>
        <tissue evidence="1">Cladode</tissue>
    </source>
</reference>
<evidence type="ECO:0000313" key="1">
    <source>
        <dbReference type="EMBL" id="MBA4643730.1"/>
    </source>
</evidence>
<reference evidence="1" key="2">
    <citation type="submission" date="2020-07" db="EMBL/GenBank/DDBJ databases">
        <authorList>
            <person name="Vera ALvarez R."/>
            <person name="Arias-Moreno D.M."/>
            <person name="Jimenez-Jacinto V."/>
            <person name="Jimenez-Bremont J.F."/>
            <person name="Swaminathan K."/>
            <person name="Moose S.P."/>
            <person name="Guerrero-Gonzalez M.L."/>
            <person name="Marino-Ramirez L."/>
            <person name="Landsman D."/>
            <person name="Rodriguez-Kessler M."/>
            <person name="Delgado-Sanchez P."/>
        </authorList>
    </citation>
    <scope>NUCLEOTIDE SEQUENCE</scope>
    <source>
        <tissue evidence="1">Cladode</tissue>
    </source>
</reference>
<organism evidence="1">
    <name type="scientific">Opuntia streptacantha</name>
    <name type="common">Prickly pear cactus</name>
    <name type="synonym">Opuntia cardona</name>
    <dbReference type="NCBI Taxonomy" id="393608"/>
    <lineage>
        <taxon>Eukaryota</taxon>
        <taxon>Viridiplantae</taxon>
        <taxon>Streptophyta</taxon>
        <taxon>Embryophyta</taxon>
        <taxon>Tracheophyta</taxon>
        <taxon>Spermatophyta</taxon>
        <taxon>Magnoliopsida</taxon>
        <taxon>eudicotyledons</taxon>
        <taxon>Gunneridae</taxon>
        <taxon>Pentapetalae</taxon>
        <taxon>Caryophyllales</taxon>
        <taxon>Cactineae</taxon>
        <taxon>Cactaceae</taxon>
        <taxon>Opuntioideae</taxon>
        <taxon>Opuntia</taxon>
    </lineage>
</organism>
<dbReference type="EMBL" id="GISG01135028">
    <property type="protein sequence ID" value="MBA4643730.1"/>
    <property type="molecule type" value="Transcribed_RNA"/>
</dbReference>